<dbReference type="InterPro" id="IPR036864">
    <property type="entry name" value="Zn2-C6_fun-type_DNA-bd_sf"/>
</dbReference>
<organism evidence="8 9">
    <name type="scientific">Aspergillus lucknowensis</name>
    <dbReference type="NCBI Taxonomy" id="176173"/>
    <lineage>
        <taxon>Eukaryota</taxon>
        <taxon>Fungi</taxon>
        <taxon>Dikarya</taxon>
        <taxon>Ascomycota</taxon>
        <taxon>Pezizomycotina</taxon>
        <taxon>Eurotiomycetes</taxon>
        <taxon>Eurotiomycetidae</taxon>
        <taxon>Eurotiales</taxon>
        <taxon>Aspergillaceae</taxon>
        <taxon>Aspergillus</taxon>
        <taxon>Aspergillus subgen. Nidulantes</taxon>
    </lineage>
</organism>
<dbReference type="CDD" id="cd00067">
    <property type="entry name" value="GAL4"/>
    <property type="match status" value="1"/>
</dbReference>
<dbReference type="Gene3D" id="4.10.240.10">
    <property type="entry name" value="Zn(2)-C6 fungal-type DNA-binding domain"/>
    <property type="match status" value="1"/>
</dbReference>
<proteinExistence type="predicted"/>
<evidence type="ECO:0000256" key="4">
    <source>
        <dbReference type="ARBA" id="ARBA00023163"/>
    </source>
</evidence>
<feature type="compositionally biased region" description="Polar residues" evidence="6">
    <location>
        <begin position="108"/>
        <end position="118"/>
    </location>
</feature>
<sequence length="521" mass="59290">MPRRKQDIRRRTGCVECKAKHLRCSEEHPRCRRCERLNIACVRGLRLIFREDALQRGVNFGREGVWTKRPGSKPQSRKAAFHAVPLDSYIDRWVFLNVTVDEFPAVKTSESPSDPQSEPHTALSPLPPSSPYHPLHSFADSDAYLLDYFIRGISPSCSLSASHNPYVSLVIPLCFVSDTLRYSLLAAAANQLCILGRPQFTHEACHYKQKALEGLRHEISTGFHTDGTVAAVLMLCFQDISDGCSASWRTHLRGGLQLIEHYSCHSSPSLWNFFRMYFVAHDIMSRTISEDEDEETLQLWSDGDDLEEIDVVMGCSRGLMSLIHRISILASAKAKILTKRCLTPIENQDFEIATSELYTALLSLKQKLPEHSIERKDLEQVAHIKHLAALLYFNERLGSSRPAPKFYHERSEDDPGPCDRDDLEPYSSKEQLISSVIESITTLPDMATLLWPLFVLGNAGLENEDHRRFVLDRLSRIQKMRNLGSVRRTIEAVKHAFGTKDLAWRGDRVWGHESYRYISLA</sequence>
<keyword evidence="9" id="KW-1185">Reference proteome</keyword>
<dbReference type="PROSITE" id="PS00463">
    <property type="entry name" value="ZN2_CY6_FUNGAL_1"/>
    <property type="match status" value="1"/>
</dbReference>
<evidence type="ECO:0000256" key="1">
    <source>
        <dbReference type="ARBA" id="ARBA00004123"/>
    </source>
</evidence>
<evidence type="ECO:0000313" key="8">
    <source>
        <dbReference type="EMBL" id="KAL2871194.1"/>
    </source>
</evidence>
<evidence type="ECO:0000313" key="9">
    <source>
        <dbReference type="Proteomes" id="UP001610432"/>
    </source>
</evidence>
<comment type="caution">
    <text evidence="8">The sequence shown here is derived from an EMBL/GenBank/DDBJ whole genome shotgun (WGS) entry which is preliminary data.</text>
</comment>
<reference evidence="8 9" key="1">
    <citation type="submission" date="2024-07" db="EMBL/GenBank/DDBJ databases">
        <title>Section-level genome sequencing and comparative genomics of Aspergillus sections Usti and Cavernicolus.</title>
        <authorList>
            <consortium name="Lawrence Berkeley National Laboratory"/>
            <person name="Nybo J.L."/>
            <person name="Vesth T.C."/>
            <person name="Theobald S."/>
            <person name="Frisvad J.C."/>
            <person name="Larsen T.O."/>
            <person name="Kjaerboelling I."/>
            <person name="Rothschild-Mancinelli K."/>
            <person name="Lyhne E.K."/>
            <person name="Kogle M.E."/>
            <person name="Barry K."/>
            <person name="Clum A."/>
            <person name="Na H."/>
            <person name="Ledsgaard L."/>
            <person name="Lin J."/>
            <person name="Lipzen A."/>
            <person name="Kuo A."/>
            <person name="Riley R."/>
            <person name="Mondo S."/>
            <person name="Labutti K."/>
            <person name="Haridas S."/>
            <person name="Pangalinan J."/>
            <person name="Salamov A.A."/>
            <person name="Simmons B.A."/>
            <person name="Magnuson J.K."/>
            <person name="Chen J."/>
            <person name="Drula E."/>
            <person name="Henrissat B."/>
            <person name="Wiebenga A."/>
            <person name="Lubbers R.J."/>
            <person name="Gomes A.C."/>
            <person name="Macurrencykelacurrency M.R."/>
            <person name="Stajich J."/>
            <person name="Grigoriev I.V."/>
            <person name="Mortensen U.H."/>
            <person name="De Vries R.P."/>
            <person name="Baker S.E."/>
            <person name="Andersen M.R."/>
        </authorList>
    </citation>
    <scope>NUCLEOTIDE SEQUENCE [LARGE SCALE GENOMIC DNA]</scope>
    <source>
        <strain evidence="8 9">CBS 449.75</strain>
    </source>
</reference>
<feature type="compositionally biased region" description="Basic and acidic residues" evidence="6">
    <location>
        <begin position="406"/>
        <end position="420"/>
    </location>
</feature>
<dbReference type="InterPro" id="IPR001138">
    <property type="entry name" value="Zn2Cys6_DnaBD"/>
</dbReference>
<protein>
    <submittedName>
        <fullName evidence="8">Fungal-specific transcription factor domain-containing protein</fullName>
    </submittedName>
</protein>
<dbReference type="PROSITE" id="PS50048">
    <property type="entry name" value="ZN2_CY6_FUNGAL_2"/>
    <property type="match status" value="1"/>
</dbReference>
<accession>A0ABR4M3M4</accession>
<feature type="region of interest" description="Disordered" evidence="6">
    <location>
        <begin position="404"/>
        <end position="424"/>
    </location>
</feature>
<feature type="region of interest" description="Disordered" evidence="6">
    <location>
        <begin position="106"/>
        <end position="126"/>
    </location>
</feature>
<dbReference type="PANTHER" id="PTHR37534">
    <property type="entry name" value="TRANSCRIPTIONAL ACTIVATOR PROTEIN UGA3"/>
    <property type="match status" value="1"/>
</dbReference>
<keyword evidence="4" id="KW-0804">Transcription</keyword>
<dbReference type="Pfam" id="PF11951">
    <property type="entry name" value="Fungal_trans_2"/>
    <property type="match status" value="1"/>
</dbReference>
<keyword evidence="5" id="KW-0539">Nucleus</keyword>
<evidence type="ECO:0000256" key="5">
    <source>
        <dbReference type="ARBA" id="ARBA00023242"/>
    </source>
</evidence>
<evidence type="ECO:0000259" key="7">
    <source>
        <dbReference type="PROSITE" id="PS50048"/>
    </source>
</evidence>
<name>A0ABR4M3M4_9EURO</name>
<dbReference type="SMART" id="SM00066">
    <property type="entry name" value="GAL4"/>
    <property type="match status" value="1"/>
</dbReference>
<keyword evidence="3" id="KW-0238">DNA-binding</keyword>
<gene>
    <name evidence="8" type="ORF">BJX67DRAFT_377798</name>
</gene>
<evidence type="ECO:0000256" key="3">
    <source>
        <dbReference type="ARBA" id="ARBA00023125"/>
    </source>
</evidence>
<dbReference type="SUPFAM" id="SSF57701">
    <property type="entry name" value="Zn2/Cys6 DNA-binding domain"/>
    <property type="match status" value="1"/>
</dbReference>
<feature type="domain" description="Zn(2)-C6 fungal-type" evidence="7">
    <location>
        <begin position="13"/>
        <end position="43"/>
    </location>
</feature>
<evidence type="ECO:0000256" key="6">
    <source>
        <dbReference type="SAM" id="MobiDB-lite"/>
    </source>
</evidence>
<evidence type="ECO:0000256" key="2">
    <source>
        <dbReference type="ARBA" id="ARBA00023015"/>
    </source>
</evidence>
<dbReference type="Pfam" id="PF00172">
    <property type="entry name" value="Zn_clus"/>
    <property type="match status" value="1"/>
</dbReference>
<dbReference type="EMBL" id="JBFXLQ010000004">
    <property type="protein sequence ID" value="KAL2871194.1"/>
    <property type="molecule type" value="Genomic_DNA"/>
</dbReference>
<dbReference type="PANTHER" id="PTHR37534:SF49">
    <property type="entry name" value="LYSINE BIOSYNTHESIS REGULATORY PROTEIN LYS14"/>
    <property type="match status" value="1"/>
</dbReference>
<dbReference type="RefSeq" id="XP_070890173.1">
    <property type="nucleotide sequence ID" value="XM_071032204.1"/>
</dbReference>
<dbReference type="Proteomes" id="UP001610432">
    <property type="component" value="Unassembled WGS sequence"/>
</dbReference>
<dbReference type="InterPro" id="IPR021858">
    <property type="entry name" value="Fun_TF"/>
</dbReference>
<comment type="subcellular location">
    <subcellularLocation>
        <location evidence="1">Nucleus</location>
    </subcellularLocation>
</comment>
<keyword evidence="2" id="KW-0805">Transcription regulation</keyword>
<dbReference type="GeneID" id="98147276"/>